<dbReference type="AlphaFoldDB" id="F7ZG93"/>
<dbReference type="EMBL" id="CP002623">
    <property type="protein sequence ID" value="AEI94824.1"/>
    <property type="molecule type" value="Genomic_DNA"/>
</dbReference>
<sequence length="115" mass="12309">MGPAAKAVPFIKSVLDPTYAISAVSKDGSFLSAAGFKTTNGAFIGGRFDDLAGVYGYFGAVLRGHSRFQFVRCNGFWQKNATVRFSSFSTKSVHSGSLQITLQALVVPKALQLRV</sequence>
<evidence type="ECO:0000313" key="1">
    <source>
        <dbReference type="EMBL" id="AEI94824.1"/>
    </source>
</evidence>
<accession>F7ZG93</accession>
<keyword evidence="2" id="KW-1185">Reference proteome</keyword>
<dbReference type="HOGENOM" id="CLU_2107185_0_0_5"/>
<protein>
    <submittedName>
        <fullName evidence="1">Uncharacterized protein</fullName>
    </submittedName>
</protein>
<dbReference type="KEGG" id="rli:RLO149_c028650"/>
<dbReference type="eggNOG" id="COG0456">
    <property type="taxonomic scope" value="Bacteria"/>
</dbReference>
<evidence type="ECO:0000313" key="2">
    <source>
        <dbReference type="Proteomes" id="UP000001353"/>
    </source>
</evidence>
<reference evidence="1 2" key="1">
    <citation type="journal article" date="2011" name="BMC Genomics">
        <title>Comparative genome analysis and genome-guided physiological analysis of Roseobacter litoralis.</title>
        <authorList>
            <person name="Kalhoefer D."/>
            <person name="Thole S."/>
            <person name="Voget S."/>
            <person name="Lehmann R."/>
            <person name="Liesegang H."/>
            <person name="Wollher A."/>
            <person name="Daniel R."/>
            <person name="Simon M."/>
            <person name="Brinkhoff T."/>
        </authorList>
    </citation>
    <scope>NUCLEOTIDE SEQUENCE [LARGE SCALE GENOMIC DNA]</scope>
    <source>
        <strain evidence="2">ATCC 49566 / DSM 6996 / JCM 21268 / NBRC 15278 / OCh 149</strain>
    </source>
</reference>
<proteinExistence type="predicted"/>
<gene>
    <name evidence="1" type="ordered locus">RLO149_c028650</name>
</gene>
<name>F7ZG93_ROSLO</name>
<dbReference type="STRING" id="391595.RLO149_c028650"/>
<dbReference type="Proteomes" id="UP000001353">
    <property type="component" value="Chromosome"/>
</dbReference>
<organism evidence="1 2">
    <name type="scientific">Roseobacter litoralis (strain ATCC 49566 / DSM 6996 / JCM 21268 / NBRC 15278 / OCh 149)</name>
    <dbReference type="NCBI Taxonomy" id="391595"/>
    <lineage>
        <taxon>Bacteria</taxon>
        <taxon>Pseudomonadati</taxon>
        <taxon>Pseudomonadota</taxon>
        <taxon>Alphaproteobacteria</taxon>
        <taxon>Rhodobacterales</taxon>
        <taxon>Roseobacteraceae</taxon>
        <taxon>Roseobacter</taxon>
    </lineage>
</organism>